<name>A0ABV5KB70_9ACTN</name>
<accession>A0ABV5KB70</accession>
<keyword evidence="3" id="KW-0256">Endoplasmic reticulum</keyword>
<keyword evidence="7" id="KW-1185">Reference proteome</keyword>
<keyword evidence="2" id="KW-0812">Transmembrane</keyword>
<evidence type="ECO:0000256" key="5">
    <source>
        <dbReference type="ARBA" id="ARBA00023136"/>
    </source>
</evidence>
<dbReference type="Proteomes" id="UP001589750">
    <property type="component" value="Unassembled WGS sequence"/>
</dbReference>
<dbReference type="Pfam" id="PF08660">
    <property type="entry name" value="Alg14"/>
    <property type="match status" value="1"/>
</dbReference>
<dbReference type="RefSeq" id="WP_140007460.1">
    <property type="nucleotide sequence ID" value="NZ_JBHMDG010000015.1"/>
</dbReference>
<dbReference type="GO" id="GO:0016740">
    <property type="term" value="F:transferase activity"/>
    <property type="evidence" value="ECO:0007669"/>
    <property type="project" value="UniProtKB-KW"/>
</dbReference>
<gene>
    <name evidence="6" type="ORF">ACFFRI_13070</name>
</gene>
<organism evidence="6 7">
    <name type="scientific">Nocardioides plantarum</name>
    <dbReference type="NCBI Taxonomy" id="29299"/>
    <lineage>
        <taxon>Bacteria</taxon>
        <taxon>Bacillati</taxon>
        <taxon>Actinomycetota</taxon>
        <taxon>Actinomycetes</taxon>
        <taxon>Propionibacteriales</taxon>
        <taxon>Nocardioidaceae</taxon>
        <taxon>Nocardioides</taxon>
    </lineage>
</organism>
<evidence type="ECO:0000256" key="3">
    <source>
        <dbReference type="ARBA" id="ARBA00022824"/>
    </source>
</evidence>
<dbReference type="Gene3D" id="3.40.50.2000">
    <property type="entry name" value="Glycogen Phosphorylase B"/>
    <property type="match status" value="1"/>
</dbReference>
<evidence type="ECO:0000313" key="6">
    <source>
        <dbReference type="EMBL" id="MFB9313979.1"/>
    </source>
</evidence>
<dbReference type="InterPro" id="IPR013969">
    <property type="entry name" value="Oligosacch_biosynth_Alg14"/>
</dbReference>
<evidence type="ECO:0000256" key="4">
    <source>
        <dbReference type="ARBA" id="ARBA00022989"/>
    </source>
</evidence>
<keyword evidence="6" id="KW-0808">Transferase</keyword>
<reference evidence="6 7" key="1">
    <citation type="submission" date="2024-09" db="EMBL/GenBank/DDBJ databases">
        <authorList>
            <person name="Sun Q."/>
            <person name="Mori K."/>
        </authorList>
    </citation>
    <scope>NUCLEOTIDE SEQUENCE [LARGE SCALE GENOMIC DNA]</scope>
    <source>
        <strain evidence="6 7">JCM 9626</strain>
    </source>
</reference>
<evidence type="ECO:0000313" key="7">
    <source>
        <dbReference type="Proteomes" id="UP001589750"/>
    </source>
</evidence>
<dbReference type="PANTHER" id="PTHR12154:SF4">
    <property type="entry name" value="UDP-N-ACETYLGLUCOSAMINE TRANSFERASE SUBUNIT ALG14 HOMOLOG"/>
    <property type="match status" value="1"/>
</dbReference>
<sequence length="149" mass="17320">MRVLLVCSSGGHLAQLMCLEPWWGEQERQWVTFDTTDAVGKLDGEDVVWAHHPTTRNLRNLVRNTALAWRTLRRFRPDVVVTTGAAVAVPFFWMHRIFGARTIYLEVFDRIDSRTLTARLCRPVTDLFLVQWPEQQPLYRRSVVLGGVW</sequence>
<protein>
    <submittedName>
        <fullName evidence="6">UDP-N-acetylglucosamine--LPS N-acetylglucosamine transferase</fullName>
    </submittedName>
</protein>
<dbReference type="EMBL" id="JBHMDG010000015">
    <property type="protein sequence ID" value="MFB9313979.1"/>
    <property type="molecule type" value="Genomic_DNA"/>
</dbReference>
<dbReference type="PANTHER" id="PTHR12154">
    <property type="entry name" value="GLYCOSYL TRANSFERASE-RELATED"/>
    <property type="match status" value="1"/>
</dbReference>
<proteinExistence type="predicted"/>
<evidence type="ECO:0000256" key="1">
    <source>
        <dbReference type="ARBA" id="ARBA00004389"/>
    </source>
</evidence>
<dbReference type="SUPFAM" id="SSF53756">
    <property type="entry name" value="UDP-Glycosyltransferase/glycogen phosphorylase"/>
    <property type="match status" value="1"/>
</dbReference>
<comment type="caution">
    <text evidence="6">The sequence shown here is derived from an EMBL/GenBank/DDBJ whole genome shotgun (WGS) entry which is preliminary data.</text>
</comment>
<comment type="subcellular location">
    <subcellularLocation>
        <location evidence="1">Endoplasmic reticulum membrane</location>
        <topology evidence="1">Single-pass membrane protein</topology>
    </subcellularLocation>
</comment>
<evidence type="ECO:0000256" key="2">
    <source>
        <dbReference type="ARBA" id="ARBA00022692"/>
    </source>
</evidence>
<keyword evidence="4" id="KW-1133">Transmembrane helix</keyword>
<keyword evidence="5" id="KW-0472">Membrane</keyword>